<accession>A0AA39KIF6</accession>
<evidence type="ECO:0000256" key="1">
    <source>
        <dbReference type="ARBA" id="ARBA00022741"/>
    </source>
</evidence>
<protein>
    <recommendedName>
        <fullName evidence="6">Guanylate cyclase domain-containing protein</fullName>
    </recommendedName>
</protein>
<dbReference type="InterPro" id="IPR019323">
    <property type="entry name" value="ELKS/CAST"/>
</dbReference>
<dbReference type="GO" id="GO:0035556">
    <property type="term" value="P:intracellular signal transduction"/>
    <property type="evidence" value="ECO:0007669"/>
    <property type="project" value="InterPro"/>
</dbReference>
<evidence type="ECO:0000256" key="2">
    <source>
        <dbReference type="ARBA" id="ARBA00022840"/>
    </source>
</evidence>
<sequence length="2409" mass="278923">MKTLEEQHQDYQRHIAVLKESLCAKEEHYNMLQADVEEMRQRLEEKNRMIEKKTQGVLQVQQERNRMNTELTELKDHMDIKDRKINVLQRKVDLHEANKKLQAGAAKPGVDTNQERKQLDEQRRQLEEQRKHIEERARMSESRIRAAEEKERMLQNLDQDLKKRKAKMDQLEQQLQKSGGSPDKRLAEMQKTLENAERELEKAKEEAGRSSAETERLLQLVQMTQEEQNSKEKQIRELQEALKNAQAKLKQATTAQQQENASQNNVDVVTNGIHHSSIEVWKRELVIKDTKIRELESEVMSIENFLKEHADTKGILELKNIIQKKTSKIRKLENTIAEFEDFLQENPDIKELHNLKCQVDFSDRRIRELEDWIERNGNVRIEKTRIIELEKMVTQLEEYVKSHNVDALKQILQDREERISQLQTKIDELEKEIMRHEPPKNIINVNCEALKNVEFEENNLKSIKCELQEKKQKMKQMEHAISEKDNRIQNYEQEVIEWQDKVEKMMNKMKNMEKEINDYEAEDIGVLKEEIKVRDEKIQQLEDEIDSLERAFTERIDLEQIEELLNIIKNKEECEQQINKDIENEKLKNEELKEALKASILINTECERKFKLAEKAKKYAIDKIGKLEQRIMSLQSASVLKCLTCRPLLSELSKCEKKLKRLSIERTTQLKELHQLKREALKTALSEKDAHLALLELTEKNTVTQSNQVKILRADKEKLLEKLKEQDRMCIELSENEELSESMSSKSTLLLTKILEPTLKIDEENLDFISSINGRVTDDSAQSALDSTASTLNINLAGVSSRETEEITKIERHTEIFASMCPDEILDHYDDYNTREYNTTLMLGDISGFTEVAEKYTYMVKGGPSKLTETLNNYIGAMVQEILSHHGDVLKFSGDAFIVMWKFQDGMTMRHVANEAMQTACIIQKHFGTYETDVGITLRVKLAIASGKIYFSSIGDPQRISHYIITGKPVWDVKTAEGLCRGGDILVAPSSWQWANPSDYIFKSLSDGVHTLILASSTMWEHPKEEYTHINSVSSSESIVLSSITSNIQPFDSDTPIMTNFGNRMQNKEISLPYHVDYTLRPKVIMVTKQRMKNQLRSYMLWPVIRSVELDEPLEHLTEIRQVVIVFVNVITTNIRKTKLISLVNTAYNIVCQIVSDMNGCVNKTSLFDKDLIFLCIFGLRGGKQEFESQIGLHCASKIKTALTNQKYIASVTIGVSTGMTYCGVVGHILRREYTVMGMPVNKAARLMVAYNNQAGESFLHSRLEARHFILQKHKSLKGISNVGPIYEFLEQMTPIDKHLMSVYPLLGRENELKTFRVLLAKVKENWRTQKCLPSENSQNVLIIRGEPRTGKSRLLNEMSENIPKDIACNYITFSENNNPTPFTLIYTIFCVPLGFTATSTSIDRENLLIAHLHQDHHRNYLCTLNPVFNVEFEVTSHYAVLTNQMQKSLLKKCIKKLVDKCFSNELSVIIIDDVHKADKKSLALLDTVIKQNRIIFVLSLQEHEHEFLSPIMDSAKILNITGLDKWFHAGLACQFLDVIGIPPELEKTIQERSMGNPGWIESYLLSLKQINVIELKKISKKNLRGMGLVIPPSIMLKVKEQPKPEDEVMDELLERIDSWKMYETSYERSTISLFGIASNDDEEVTVCTMSQNFELEDVNPELTADVMFLKLFDSLTPLDQILLKCIAVLGETIDRNLMETLMDRTPIRDIGSSIENLFKMKILGCAMVEIGQTFRQNLIVSNIRYLDQSIEIKCECTDLQIREELADLPKYASCRLLRFQIAKFREATYRLLTENQKVEFHKKALKYLQHNTRKCVACGGDFFKRLLGQSYYNSPKNSKEKITDSDDFFDLDDYKSSYQRNHIIERKDNMKKWPRQFEKSSENEVTPRTFFSVDFSDCRCDSILITVYIQILNHCRGIARADKALTTILEFVEVLLATYNIPQASKLLREAELILNQESFELRDDKLIIYPCLKAKLKTLQAKCYLKSGHINQARKSLEDAVIGMGYHFPKSIFLVKMKTSLLLHQRKLMMMLMNNNMEEIDDKDKADYNNQLSQCLSEIYQIFRIAGMREHAHLAAIWSLNVALISNSDFTVLCTAYANMIITAHEIKQAGMTISLENDGLTICNQREMDIELYELKAIIMLYLAICYSYLMKGEMLKVSHLAVIILRLTRAVKSVGYELVILPQFIYLLMIECRYDEIPPLLEKLEFIANSDLDKSSYTWYYALCIDLQLETGIQVVSINQCEQYYQKEGNNTAVNARDFDGRERYFMSMWLWHLRMNDWESADIWRARKKNIATTLDQFSIIAATTALKELEALLIYYVHKVDSRNEIAIQNAFVDIQKQFEVINRLKKVVKPILARYILLKAYYAMIFGRSRSSLKLLAYSKNIAKETGNKLIYAWADHCEKVR</sequence>
<feature type="domain" description="Guanylate cyclase" evidence="6">
    <location>
        <begin position="1211"/>
        <end position="1248"/>
    </location>
</feature>
<dbReference type="GO" id="GO:0009190">
    <property type="term" value="P:cyclic nucleotide biosynthetic process"/>
    <property type="evidence" value="ECO:0007669"/>
    <property type="project" value="InterPro"/>
</dbReference>
<dbReference type="SUPFAM" id="SSF55073">
    <property type="entry name" value="Nucleotide cyclase"/>
    <property type="match status" value="2"/>
</dbReference>
<keyword evidence="4" id="KW-0175">Coiled coil</keyword>
<dbReference type="GO" id="GO:0005524">
    <property type="term" value="F:ATP binding"/>
    <property type="evidence" value="ECO:0007669"/>
    <property type="project" value="UniProtKB-KW"/>
</dbReference>
<dbReference type="Pfam" id="PF00211">
    <property type="entry name" value="Guanylate_cyc"/>
    <property type="match status" value="1"/>
</dbReference>
<keyword evidence="8" id="KW-1185">Reference proteome</keyword>
<feature type="region of interest" description="Disordered" evidence="5">
    <location>
        <begin position="164"/>
        <end position="185"/>
    </location>
</feature>
<dbReference type="SUPFAM" id="SSF52540">
    <property type="entry name" value="P-loop containing nucleoside triphosphate hydrolases"/>
    <property type="match status" value="1"/>
</dbReference>
<dbReference type="FunFam" id="3.30.70.1230:FF:000017">
    <property type="entry name" value="Adenylate cyclase type 10"/>
    <property type="match status" value="1"/>
</dbReference>
<evidence type="ECO:0000256" key="3">
    <source>
        <dbReference type="ARBA" id="ARBA00023239"/>
    </source>
</evidence>
<feature type="compositionally biased region" description="Basic and acidic residues" evidence="5">
    <location>
        <begin position="113"/>
        <end position="145"/>
    </location>
</feature>
<dbReference type="PANTHER" id="PTHR16305">
    <property type="entry name" value="TESTICULAR SOLUBLE ADENYLYL CYCLASE"/>
    <property type="match status" value="1"/>
</dbReference>
<keyword evidence="3" id="KW-0456">Lyase</keyword>
<reference evidence="7" key="1">
    <citation type="journal article" date="2023" name="bioRxiv">
        <title>Scaffold-level genome assemblies of two parasitoid biocontrol wasps reveal the parthenogenesis mechanism and an associated novel virus.</title>
        <authorList>
            <person name="Inwood S."/>
            <person name="Skelly J."/>
            <person name="Guhlin J."/>
            <person name="Harrop T."/>
            <person name="Goldson S."/>
            <person name="Dearden P."/>
        </authorList>
    </citation>
    <scope>NUCLEOTIDE SEQUENCE</scope>
    <source>
        <strain evidence="7">Lincoln</strain>
        <tissue evidence="7">Whole body</tissue>
    </source>
</reference>
<feature type="coiled-coil region" evidence="4">
    <location>
        <begin position="405"/>
        <end position="599"/>
    </location>
</feature>
<feature type="domain" description="Guanylate cyclase" evidence="6">
    <location>
        <begin position="840"/>
        <end position="977"/>
    </location>
</feature>
<keyword evidence="1" id="KW-0547">Nucleotide-binding</keyword>
<evidence type="ECO:0000256" key="4">
    <source>
        <dbReference type="SAM" id="Coils"/>
    </source>
</evidence>
<feature type="region of interest" description="Disordered" evidence="5">
    <location>
        <begin position="100"/>
        <end position="145"/>
    </location>
</feature>
<dbReference type="Gene3D" id="1.10.287.1490">
    <property type="match status" value="1"/>
</dbReference>
<dbReference type="Proteomes" id="UP001168972">
    <property type="component" value="Unassembled WGS sequence"/>
</dbReference>
<feature type="coiled-coil region" evidence="4">
    <location>
        <begin position="706"/>
        <end position="736"/>
    </location>
</feature>
<dbReference type="InterPro" id="IPR001054">
    <property type="entry name" value="A/G_cyclase"/>
</dbReference>
<keyword evidence="2" id="KW-0067">ATP-binding</keyword>
<dbReference type="InterPro" id="IPR027417">
    <property type="entry name" value="P-loop_NTPase"/>
</dbReference>
<dbReference type="Pfam" id="PF10174">
    <property type="entry name" value="Cast"/>
    <property type="match status" value="1"/>
</dbReference>
<dbReference type="EMBL" id="JAQQBR010001833">
    <property type="protein sequence ID" value="KAK0162789.1"/>
    <property type="molecule type" value="Genomic_DNA"/>
</dbReference>
<dbReference type="GO" id="GO:0005737">
    <property type="term" value="C:cytoplasm"/>
    <property type="evidence" value="ECO:0007669"/>
    <property type="project" value="TreeGrafter"/>
</dbReference>
<proteinExistence type="predicted"/>
<dbReference type="PROSITE" id="PS50125">
    <property type="entry name" value="GUANYLATE_CYCLASE_2"/>
    <property type="match status" value="2"/>
</dbReference>
<dbReference type="GO" id="GO:0004016">
    <property type="term" value="F:adenylate cyclase activity"/>
    <property type="evidence" value="ECO:0007669"/>
    <property type="project" value="TreeGrafter"/>
</dbReference>
<dbReference type="Gene3D" id="3.30.70.1230">
    <property type="entry name" value="Nucleotide cyclase"/>
    <property type="match status" value="2"/>
</dbReference>
<dbReference type="CDD" id="cd07302">
    <property type="entry name" value="CHD"/>
    <property type="match status" value="2"/>
</dbReference>
<organism evidence="7 8">
    <name type="scientific">Microctonus hyperodae</name>
    <name type="common">Parasitoid wasp</name>
    <dbReference type="NCBI Taxonomy" id="165561"/>
    <lineage>
        <taxon>Eukaryota</taxon>
        <taxon>Metazoa</taxon>
        <taxon>Ecdysozoa</taxon>
        <taxon>Arthropoda</taxon>
        <taxon>Hexapoda</taxon>
        <taxon>Insecta</taxon>
        <taxon>Pterygota</taxon>
        <taxon>Neoptera</taxon>
        <taxon>Endopterygota</taxon>
        <taxon>Hymenoptera</taxon>
        <taxon>Apocrita</taxon>
        <taxon>Ichneumonoidea</taxon>
        <taxon>Braconidae</taxon>
        <taxon>Euphorinae</taxon>
        <taxon>Microctonus</taxon>
    </lineage>
</organism>
<name>A0AA39KIF6_MICHY</name>
<evidence type="ECO:0000313" key="7">
    <source>
        <dbReference type="EMBL" id="KAK0162789.1"/>
    </source>
</evidence>
<comment type="caution">
    <text evidence="7">The sequence shown here is derived from an EMBL/GenBank/DDBJ whole genome shotgun (WGS) entry which is preliminary data.</text>
</comment>
<evidence type="ECO:0000313" key="8">
    <source>
        <dbReference type="Proteomes" id="UP001168972"/>
    </source>
</evidence>
<gene>
    <name evidence="7" type="ORF">PV327_006535</name>
</gene>
<evidence type="ECO:0000256" key="5">
    <source>
        <dbReference type="SAM" id="MobiDB-lite"/>
    </source>
</evidence>
<reference evidence="7" key="2">
    <citation type="submission" date="2023-03" db="EMBL/GenBank/DDBJ databases">
        <authorList>
            <person name="Inwood S.N."/>
            <person name="Skelly J.G."/>
            <person name="Guhlin J."/>
            <person name="Harrop T.W.R."/>
            <person name="Goldson S.G."/>
            <person name="Dearden P.K."/>
        </authorList>
    </citation>
    <scope>NUCLEOTIDE SEQUENCE</scope>
    <source>
        <strain evidence="7">Lincoln</strain>
        <tissue evidence="7">Whole body</tissue>
    </source>
</reference>
<evidence type="ECO:0000259" key="6">
    <source>
        <dbReference type="PROSITE" id="PS50125"/>
    </source>
</evidence>
<dbReference type="InterPro" id="IPR029787">
    <property type="entry name" value="Nucleotide_cyclase"/>
</dbReference>
<dbReference type="PANTHER" id="PTHR16305:SF28">
    <property type="entry name" value="GUANYLATE CYCLASE DOMAIN-CONTAINING PROTEIN"/>
    <property type="match status" value="1"/>
</dbReference>